<dbReference type="Gene3D" id="1.10.340.30">
    <property type="entry name" value="Hypothetical protein, domain 2"/>
    <property type="match status" value="1"/>
</dbReference>
<gene>
    <name evidence="3" type="primary">LOC113692850</name>
</gene>
<feature type="compositionally biased region" description="Basic and acidic residues" evidence="1">
    <location>
        <begin position="78"/>
        <end position="90"/>
    </location>
</feature>
<dbReference type="InterPro" id="IPR005019">
    <property type="entry name" value="Adenine_glyco"/>
</dbReference>
<dbReference type="PANTHER" id="PTHR31116:SF48">
    <property type="entry name" value="GMP SYNTHASE [GLUTAMINE-HYDROLYZING]-RELATED"/>
    <property type="match status" value="1"/>
</dbReference>
<evidence type="ECO:0000313" key="2">
    <source>
        <dbReference type="Proteomes" id="UP001652660"/>
    </source>
</evidence>
<accession>A0ABM4UPB5</accession>
<evidence type="ECO:0000256" key="1">
    <source>
        <dbReference type="SAM" id="MobiDB-lite"/>
    </source>
</evidence>
<protein>
    <recommendedName>
        <fullName evidence="4">GMP synthase [glutamine-hydrolyzing]</fullName>
    </recommendedName>
</protein>
<reference evidence="3" key="1">
    <citation type="submission" date="2025-08" db="UniProtKB">
        <authorList>
            <consortium name="RefSeq"/>
        </authorList>
    </citation>
    <scope>IDENTIFICATION</scope>
    <source>
        <tissue evidence="3">Leaves</tissue>
    </source>
</reference>
<proteinExistence type="predicted"/>
<dbReference type="PANTHER" id="PTHR31116">
    <property type="entry name" value="OS04G0501200 PROTEIN"/>
    <property type="match status" value="1"/>
</dbReference>
<sequence>MVFNLKFGEFLTIWEHRNRGKCFKLEEVPHSMSGAPRMRPMSVGDSEVRTVLVPGGNKAQRSLRVKKPVTKAWGNAEKSTDEVEVVEDKNGPSSPTSVTDLSPPLNSTRFPSILRRQDSLLHSSLSLSASCSSDASTDSFHSRASTGRIYRTRIIANRKKHLASKAKIVGPNGVSGSTSDGLPAKRTCAWVTPTTDPAYATFHDEEWGVPVHDDKRLFELLVLCGALSELTWPSILSRRQIFREVFADFDPTVVAKLNEKKIIAPGSTASSLLSELRLRAIIENARQISKVIDEFGSFDKYIWSFVNHKPLVSRFRYPRQIPVKTPKADVISKDLMRRGFRCVGPTVVYSFMQVAGLTNDHLVSCFRFQDCMTPEGKAEASVEDIAQQKKVNEIIKSELCVSMDELSISSE</sequence>
<dbReference type="Pfam" id="PF03352">
    <property type="entry name" value="Adenine_glyco"/>
    <property type="match status" value="1"/>
</dbReference>
<feature type="region of interest" description="Disordered" evidence="1">
    <location>
        <begin position="74"/>
        <end position="109"/>
    </location>
</feature>
<dbReference type="SUPFAM" id="SSF48150">
    <property type="entry name" value="DNA-glycosylase"/>
    <property type="match status" value="1"/>
</dbReference>
<keyword evidence="2" id="KW-1185">Reference proteome</keyword>
<feature type="compositionally biased region" description="Polar residues" evidence="1">
    <location>
        <begin position="91"/>
        <end position="109"/>
    </location>
</feature>
<evidence type="ECO:0000313" key="3">
    <source>
        <dbReference type="RefSeq" id="XP_071909127.1"/>
    </source>
</evidence>
<evidence type="ECO:0008006" key="4">
    <source>
        <dbReference type="Google" id="ProtNLM"/>
    </source>
</evidence>
<dbReference type="Proteomes" id="UP001652660">
    <property type="component" value="Chromosome 6c"/>
</dbReference>
<organism evidence="2 3">
    <name type="scientific">Coffea arabica</name>
    <name type="common">Arabian coffee</name>
    <dbReference type="NCBI Taxonomy" id="13443"/>
    <lineage>
        <taxon>Eukaryota</taxon>
        <taxon>Viridiplantae</taxon>
        <taxon>Streptophyta</taxon>
        <taxon>Embryophyta</taxon>
        <taxon>Tracheophyta</taxon>
        <taxon>Spermatophyta</taxon>
        <taxon>Magnoliopsida</taxon>
        <taxon>eudicotyledons</taxon>
        <taxon>Gunneridae</taxon>
        <taxon>Pentapetalae</taxon>
        <taxon>asterids</taxon>
        <taxon>lamiids</taxon>
        <taxon>Gentianales</taxon>
        <taxon>Rubiaceae</taxon>
        <taxon>Ixoroideae</taxon>
        <taxon>Gardenieae complex</taxon>
        <taxon>Bertiereae - Coffeeae clade</taxon>
        <taxon>Coffeeae</taxon>
        <taxon>Coffea</taxon>
    </lineage>
</organism>
<dbReference type="GeneID" id="113692850"/>
<name>A0ABM4UPB5_COFAR</name>
<dbReference type="InterPro" id="IPR011257">
    <property type="entry name" value="DNA_glycosylase"/>
</dbReference>
<dbReference type="RefSeq" id="XP_071909127.1">
    <property type="nucleotide sequence ID" value="XM_072053026.1"/>
</dbReference>